<name>A0A6J6JN23_9ZZZZ</name>
<sequence>MAYRIAAILLFFVFSNQSFAFEKKDTVRVLFVGNSYVYYNNLAQMIGLITDSMDTKIICKKSTVGAATLGQHWNSARGLKSKQIIAANKFDIVVIQDNSMWPLEHKDSLLTYGQLFCNYIRANGAKPYLYNTWAREKTPETQSKINEVYNALSAAENAVNVPVGSSFDLARKTFPSMNLFHPDGSHPSAVGTFLIALNFIKKITGTLPKKYATVYNYFDKDGETFRIMQLTDAEMESCVSIVNSVIQ</sequence>
<proteinExistence type="predicted"/>
<accession>A0A6J6JN23</accession>
<reference evidence="1" key="1">
    <citation type="submission" date="2020-05" db="EMBL/GenBank/DDBJ databases">
        <authorList>
            <person name="Chiriac C."/>
            <person name="Salcher M."/>
            <person name="Ghai R."/>
            <person name="Kavagutti S V."/>
        </authorList>
    </citation>
    <scope>NUCLEOTIDE SEQUENCE</scope>
</reference>
<dbReference type="EMBL" id="CAEZVO010000110">
    <property type="protein sequence ID" value="CAB4637199.1"/>
    <property type="molecule type" value="Genomic_DNA"/>
</dbReference>
<organism evidence="1">
    <name type="scientific">freshwater metagenome</name>
    <dbReference type="NCBI Taxonomy" id="449393"/>
    <lineage>
        <taxon>unclassified sequences</taxon>
        <taxon>metagenomes</taxon>
        <taxon>ecological metagenomes</taxon>
    </lineage>
</organism>
<dbReference type="Gene3D" id="3.40.50.1110">
    <property type="entry name" value="SGNH hydrolase"/>
    <property type="match status" value="1"/>
</dbReference>
<dbReference type="AlphaFoldDB" id="A0A6J6JN23"/>
<dbReference type="SUPFAM" id="SSF52266">
    <property type="entry name" value="SGNH hydrolase"/>
    <property type="match status" value="1"/>
</dbReference>
<protein>
    <submittedName>
        <fullName evidence="1">Unannotated protein</fullName>
    </submittedName>
</protein>
<evidence type="ECO:0000313" key="1">
    <source>
        <dbReference type="EMBL" id="CAB4637199.1"/>
    </source>
</evidence>
<dbReference type="InterPro" id="IPR036514">
    <property type="entry name" value="SGNH_hydro_sf"/>
</dbReference>
<gene>
    <name evidence="1" type="ORF">UFOPK2044_00743</name>
</gene>